<dbReference type="GO" id="GO:0047961">
    <property type="term" value="F:glycine N-acyltransferase activity"/>
    <property type="evidence" value="ECO:0007669"/>
    <property type="project" value="InterPro"/>
</dbReference>
<evidence type="ECO:0000256" key="1">
    <source>
        <dbReference type="ARBA" id="ARBA00022679"/>
    </source>
</evidence>
<dbReference type="EMBL" id="JANPWB010000008">
    <property type="protein sequence ID" value="KAJ1166765.1"/>
    <property type="molecule type" value="Genomic_DNA"/>
</dbReference>
<evidence type="ECO:0000259" key="4">
    <source>
        <dbReference type="Pfam" id="PF06021"/>
    </source>
</evidence>
<evidence type="ECO:0000256" key="2">
    <source>
        <dbReference type="ARBA" id="ARBA00023315"/>
    </source>
</evidence>
<evidence type="ECO:0000313" key="6">
    <source>
        <dbReference type="EMBL" id="KAJ1166765.1"/>
    </source>
</evidence>
<dbReference type="Pfam" id="PF08444">
    <property type="entry name" value="Gly_acyl_tr_C"/>
    <property type="match status" value="1"/>
</dbReference>
<dbReference type="InterPro" id="IPR016181">
    <property type="entry name" value="Acyl_CoA_acyltransferase"/>
</dbReference>
<name>A0AAV7SRJ1_PLEWA</name>
<comment type="caution">
    <text evidence="6">The sequence shown here is derived from an EMBL/GenBank/DDBJ whole genome shotgun (WGS) entry which is preliminary data.</text>
</comment>
<feature type="domain" description="Glycine N-acyltransferase N-terminal" evidence="4">
    <location>
        <begin position="1"/>
        <end position="208"/>
    </location>
</feature>
<reference evidence="6" key="1">
    <citation type="journal article" date="2022" name="bioRxiv">
        <title>Sequencing and chromosome-scale assembly of the giantPleurodeles waltlgenome.</title>
        <authorList>
            <person name="Brown T."/>
            <person name="Elewa A."/>
            <person name="Iarovenko S."/>
            <person name="Subramanian E."/>
            <person name="Araus A.J."/>
            <person name="Petzold A."/>
            <person name="Susuki M."/>
            <person name="Suzuki K.-i.T."/>
            <person name="Hayashi T."/>
            <person name="Toyoda A."/>
            <person name="Oliveira C."/>
            <person name="Osipova E."/>
            <person name="Leigh N.D."/>
            <person name="Simon A."/>
            <person name="Yun M.H."/>
        </authorList>
    </citation>
    <scope>NUCLEOTIDE SEQUENCE</scope>
    <source>
        <strain evidence="6">20211129_DDA</strain>
        <tissue evidence="6">Liver</tissue>
    </source>
</reference>
<evidence type="ECO:0000313" key="7">
    <source>
        <dbReference type="Proteomes" id="UP001066276"/>
    </source>
</evidence>
<dbReference type="InterPro" id="IPR010313">
    <property type="entry name" value="Glycine_N-acyltransferase"/>
</dbReference>
<dbReference type="Proteomes" id="UP001066276">
    <property type="component" value="Chromosome 4_2"/>
</dbReference>
<dbReference type="AlphaFoldDB" id="A0AAV7SRJ1"/>
<accession>A0AAV7SRJ1</accession>
<protein>
    <recommendedName>
        <fullName evidence="3">Glycine N-acyltransferase-like protein</fullName>
        <ecNumber evidence="3">2.3.1.-</ecNumber>
    </recommendedName>
</protein>
<dbReference type="EC" id="2.3.1.-" evidence="3"/>
<dbReference type="PANTHER" id="PTHR15298:SF4">
    <property type="entry name" value="GLYCINE N-ACYLTRANSFERASE-LIKE PROTEIN 2"/>
    <property type="match status" value="1"/>
</dbReference>
<evidence type="ECO:0000256" key="3">
    <source>
        <dbReference type="RuleBase" id="RU368002"/>
    </source>
</evidence>
<sequence length="305" mass="34940">MLVLESTEDGKKVEEILAQSVPESLTVYGSVFHINRGNPLNMEVLVDSWPDFKTVICKPRPEEMVDDTNIYTNLYFIFTTDPENLRAMLRTSNVINWNQCLQIEGPQQCLDNVIMSIAELKGMEVEREQSFLFVRKEHLGDSEKSPSVNLEVNAPARTSSHLRARDDQPAFQCSPLSVAEAELVNKFWINGGNENSLKVVRQCIQTMPNFCMRGPGGKPITWVVMDQTAELRMGYTLPEYRDMGLFTSLVITFIVFLHLQWDDFPFHFITSKDNFRIHSVARTVRLWKAPCGYHLWICRPQTSAS</sequence>
<feature type="domain" description="Glycine N-acyltransferase C-terminal" evidence="5">
    <location>
        <begin position="210"/>
        <end position="300"/>
    </location>
</feature>
<dbReference type="PANTHER" id="PTHR15298">
    <property type="entry name" value="L-COA N-ACYLTRANSFERASE-RELATED"/>
    <property type="match status" value="1"/>
</dbReference>
<dbReference type="SUPFAM" id="SSF55729">
    <property type="entry name" value="Acyl-CoA N-acyltransferases (Nat)"/>
    <property type="match status" value="1"/>
</dbReference>
<proteinExistence type="inferred from homology"/>
<keyword evidence="2 3" id="KW-0012">Acyltransferase</keyword>
<keyword evidence="1 3" id="KW-0808">Transferase</keyword>
<dbReference type="Pfam" id="PF06021">
    <property type="entry name" value="Gly_acyl_tr_N"/>
    <property type="match status" value="1"/>
</dbReference>
<comment type="similarity">
    <text evidence="3">Belongs to the glycine N-acyltransferase family.</text>
</comment>
<dbReference type="Gene3D" id="3.40.630.30">
    <property type="match status" value="1"/>
</dbReference>
<dbReference type="GO" id="GO:0005739">
    <property type="term" value="C:mitochondrion"/>
    <property type="evidence" value="ECO:0007669"/>
    <property type="project" value="InterPro"/>
</dbReference>
<organism evidence="6 7">
    <name type="scientific">Pleurodeles waltl</name>
    <name type="common">Iberian ribbed newt</name>
    <dbReference type="NCBI Taxonomy" id="8319"/>
    <lineage>
        <taxon>Eukaryota</taxon>
        <taxon>Metazoa</taxon>
        <taxon>Chordata</taxon>
        <taxon>Craniata</taxon>
        <taxon>Vertebrata</taxon>
        <taxon>Euteleostomi</taxon>
        <taxon>Amphibia</taxon>
        <taxon>Batrachia</taxon>
        <taxon>Caudata</taxon>
        <taxon>Salamandroidea</taxon>
        <taxon>Salamandridae</taxon>
        <taxon>Pleurodelinae</taxon>
        <taxon>Pleurodeles</taxon>
    </lineage>
</organism>
<dbReference type="InterPro" id="IPR015938">
    <property type="entry name" value="Glycine_N-acyltransferase_N"/>
</dbReference>
<gene>
    <name evidence="6" type="ORF">NDU88_007161</name>
</gene>
<dbReference type="InterPro" id="IPR013652">
    <property type="entry name" value="Glycine_N-acyltransferase_C"/>
</dbReference>
<evidence type="ECO:0000259" key="5">
    <source>
        <dbReference type="Pfam" id="PF08444"/>
    </source>
</evidence>
<keyword evidence="7" id="KW-1185">Reference proteome</keyword>